<dbReference type="Proteomes" id="UP000321058">
    <property type="component" value="Unassembled WGS sequence"/>
</dbReference>
<protein>
    <recommendedName>
        <fullName evidence="3">DUF3800 domain-containing protein</fullName>
    </recommendedName>
</protein>
<proteinExistence type="predicted"/>
<dbReference type="Pfam" id="PF12686">
    <property type="entry name" value="DUF3800"/>
    <property type="match status" value="1"/>
</dbReference>
<dbReference type="AlphaFoldDB" id="A0A512N946"/>
<name>A0A512N946_9HYPH</name>
<dbReference type="EMBL" id="BKAJ01000038">
    <property type="protein sequence ID" value="GEP55510.1"/>
    <property type="molecule type" value="Genomic_DNA"/>
</dbReference>
<evidence type="ECO:0000313" key="2">
    <source>
        <dbReference type="Proteomes" id="UP000321058"/>
    </source>
</evidence>
<evidence type="ECO:0008006" key="3">
    <source>
        <dbReference type="Google" id="ProtNLM"/>
    </source>
</evidence>
<gene>
    <name evidence="1" type="ORF">RSO01_26760</name>
</gene>
<comment type="caution">
    <text evidence="1">The sequence shown here is derived from an EMBL/GenBank/DDBJ whole genome shotgun (WGS) entry which is preliminary data.</text>
</comment>
<dbReference type="InterPro" id="IPR024524">
    <property type="entry name" value="DUF3800"/>
</dbReference>
<dbReference type="RefSeq" id="WP_147149595.1">
    <property type="nucleotide sequence ID" value="NZ_BKAJ01000038.1"/>
</dbReference>
<reference evidence="1 2" key="1">
    <citation type="submission" date="2019-07" db="EMBL/GenBank/DDBJ databases">
        <title>Whole genome shotgun sequence of Reyranella soli NBRC 108950.</title>
        <authorList>
            <person name="Hosoyama A."/>
            <person name="Uohara A."/>
            <person name="Ohji S."/>
            <person name="Ichikawa N."/>
        </authorList>
    </citation>
    <scope>NUCLEOTIDE SEQUENCE [LARGE SCALE GENOMIC DNA]</scope>
    <source>
        <strain evidence="1 2">NBRC 108950</strain>
    </source>
</reference>
<keyword evidence="2" id="KW-1185">Reference proteome</keyword>
<accession>A0A512N946</accession>
<dbReference type="OrthoDB" id="8353704at2"/>
<organism evidence="1 2">
    <name type="scientific">Reyranella soli</name>
    <dbReference type="NCBI Taxonomy" id="1230389"/>
    <lineage>
        <taxon>Bacteria</taxon>
        <taxon>Pseudomonadati</taxon>
        <taxon>Pseudomonadota</taxon>
        <taxon>Alphaproteobacteria</taxon>
        <taxon>Hyphomicrobiales</taxon>
        <taxon>Reyranellaceae</taxon>
        <taxon>Reyranella</taxon>
    </lineage>
</organism>
<evidence type="ECO:0000313" key="1">
    <source>
        <dbReference type="EMBL" id="GEP55510.1"/>
    </source>
</evidence>
<sequence>MHWDIHCDESSQTDHRYIVIGAMYGRADRTEQVIATIEKAIGPPYRGTSELKWTKIRKHNVPMYKSLINALHPLMKSGVVRFHCLVIDSHRANHKDYNEGDRELGFTKYAFTLLYKFARIHAKSGAALPEFYVHLDNRGTRYSPEVTRITLNYRDAREHGRTYEAYKLVHFVESKDNRLVQAADLFTGAIAAAWNREYSAAHKKDIIEFIEQKWFLPSLAQETMKHVALRGIDIWFLDWNAGQKAKRS</sequence>